<feature type="binding site" evidence="8">
    <location>
        <begin position="11"/>
        <end position="16"/>
    </location>
    <ligand>
        <name>ATP</name>
        <dbReference type="ChEBI" id="CHEBI:30616"/>
    </ligand>
</feature>
<dbReference type="Pfam" id="PF01121">
    <property type="entry name" value="CoaE"/>
    <property type="match status" value="1"/>
</dbReference>
<dbReference type="GO" id="GO:0005524">
    <property type="term" value="F:ATP binding"/>
    <property type="evidence" value="ECO:0007669"/>
    <property type="project" value="UniProtKB-UniRule"/>
</dbReference>
<comment type="caution">
    <text evidence="10">The sequence shown here is derived from an EMBL/GenBank/DDBJ whole genome shotgun (WGS) entry which is preliminary data.</text>
</comment>
<sequence>MTVIGLTGGIASGKSTVSAYLKEKGIPVFDADGAAWEVEKAGSPCLRELTDAFGEGILTPEGELDRREMARRAFHDPGVLQQLNAIVHRAVEQKRDGFLAAHRQDPVVILDAPLLLECGWEKVTDTVWLVYLPEEEQIRRAMIRSGMTREEVTDRIRKQMSLEEKKKKAQVVLDNQGSLEALYRQVDRELARILP</sequence>
<dbReference type="EC" id="2.7.1.24" evidence="8 9"/>
<evidence type="ECO:0000256" key="6">
    <source>
        <dbReference type="ARBA" id="ARBA00022840"/>
    </source>
</evidence>
<comment type="function">
    <text evidence="8">Catalyzes the phosphorylation of the 3'-hydroxyl group of dephosphocoenzyme A to form coenzyme A.</text>
</comment>
<keyword evidence="3 8" id="KW-0808">Transferase</keyword>
<evidence type="ECO:0000256" key="3">
    <source>
        <dbReference type="ARBA" id="ARBA00022679"/>
    </source>
</evidence>
<accession>A0A1H2XV90</accession>
<dbReference type="EMBL" id="FNOP01000009">
    <property type="protein sequence ID" value="SDW96478.1"/>
    <property type="molecule type" value="Genomic_DNA"/>
</dbReference>
<gene>
    <name evidence="8" type="primary">coaE</name>
    <name evidence="10" type="ORF">SAMN05216495_109102</name>
</gene>
<evidence type="ECO:0000256" key="5">
    <source>
        <dbReference type="ARBA" id="ARBA00022777"/>
    </source>
</evidence>
<comment type="catalytic activity">
    <reaction evidence="8">
        <text>3'-dephospho-CoA + ATP = ADP + CoA + H(+)</text>
        <dbReference type="Rhea" id="RHEA:18245"/>
        <dbReference type="ChEBI" id="CHEBI:15378"/>
        <dbReference type="ChEBI" id="CHEBI:30616"/>
        <dbReference type="ChEBI" id="CHEBI:57287"/>
        <dbReference type="ChEBI" id="CHEBI:57328"/>
        <dbReference type="ChEBI" id="CHEBI:456216"/>
        <dbReference type="EC" id="2.7.1.24"/>
    </reaction>
</comment>
<reference evidence="10 11" key="1">
    <citation type="submission" date="2016-10" db="EMBL/GenBank/DDBJ databases">
        <authorList>
            <person name="Varghese N."/>
            <person name="Submissions S."/>
        </authorList>
    </citation>
    <scope>NUCLEOTIDE SEQUENCE [LARGE SCALE GENOMIC DNA]</scope>
    <source>
        <strain evidence="10 11">WCC6</strain>
    </source>
</reference>
<dbReference type="PANTHER" id="PTHR10695:SF46">
    <property type="entry name" value="BIFUNCTIONAL COENZYME A SYNTHASE-RELATED"/>
    <property type="match status" value="1"/>
</dbReference>
<comment type="similarity">
    <text evidence="1 8">Belongs to the CoaE family.</text>
</comment>
<dbReference type="UniPathway" id="UPA00241">
    <property type="reaction ID" value="UER00356"/>
</dbReference>
<dbReference type="HAMAP" id="MF_00376">
    <property type="entry name" value="Dephospho_CoA_kinase"/>
    <property type="match status" value="1"/>
</dbReference>
<dbReference type="CDD" id="cd02022">
    <property type="entry name" value="DPCK"/>
    <property type="match status" value="1"/>
</dbReference>
<keyword evidence="5 8" id="KW-0418">Kinase</keyword>
<dbReference type="GO" id="GO:0004140">
    <property type="term" value="F:dephospho-CoA kinase activity"/>
    <property type="evidence" value="ECO:0007669"/>
    <property type="project" value="UniProtKB-UniRule"/>
</dbReference>
<evidence type="ECO:0000256" key="7">
    <source>
        <dbReference type="ARBA" id="ARBA00022993"/>
    </source>
</evidence>
<dbReference type="InterPro" id="IPR001977">
    <property type="entry name" value="Depp_CoAkinase"/>
</dbReference>
<dbReference type="PANTHER" id="PTHR10695">
    <property type="entry name" value="DEPHOSPHO-COA KINASE-RELATED"/>
    <property type="match status" value="1"/>
</dbReference>
<evidence type="ECO:0000256" key="2">
    <source>
        <dbReference type="ARBA" id="ARBA00022490"/>
    </source>
</evidence>
<dbReference type="FunFam" id="3.40.50.300:FF:000991">
    <property type="entry name" value="Dephospho-CoA kinase"/>
    <property type="match status" value="1"/>
</dbReference>
<organism evidence="10 11">
    <name type="scientific">Acidaminococcus fermentans</name>
    <dbReference type="NCBI Taxonomy" id="905"/>
    <lineage>
        <taxon>Bacteria</taxon>
        <taxon>Bacillati</taxon>
        <taxon>Bacillota</taxon>
        <taxon>Negativicutes</taxon>
        <taxon>Acidaminococcales</taxon>
        <taxon>Acidaminococcaceae</taxon>
        <taxon>Acidaminococcus</taxon>
    </lineage>
</organism>
<keyword evidence="7 8" id="KW-0173">Coenzyme A biosynthesis</keyword>
<evidence type="ECO:0000256" key="9">
    <source>
        <dbReference type="NCBIfam" id="TIGR00152"/>
    </source>
</evidence>
<keyword evidence="2 8" id="KW-0963">Cytoplasm</keyword>
<comment type="pathway">
    <text evidence="8">Cofactor biosynthesis; coenzyme A biosynthesis; CoA from (R)-pantothenate: step 5/5.</text>
</comment>
<dbReference type="SUPFAM" id="SSF52540">
    <property type="entry name" value="P-loop containing nucleoside triphosphate hydrolases"/>
    <property type="match status" value="1"/>
</dbReference>
<dbReference type="GO" id="GO:0005737">
    <property type="term" value="C:cytoplasm"/>
    <property type="evidence" value="ECO:0007669"/>
    <property type="project" value="UniProtKB-SubCell"/>
</dbReference>
<evidence type="ECO:0000313" key="11">
    <source>
        <dbReference type="Proteomes" id="UP000182379"/>
    </source>
</evidence>
<dbReference type="GO" id="GO:0015937">
    <property type="term" value="P:coenzyme A biosynthetic process"/>
    <property type="evidence" value="ECO:0007669"/>
    <property type="project" value="UniProtKB-UniRule"/>
</dbReference>
<dbReference type="Proteomes" id="UP000182379">
    <property type="component" value="Unassembled WGS sequence"/>
</dbReference>
<dbReference type="AlphaFoldDB" id="A0A1H2XV90"/>
<evidence type="ECO:0000256" key="4">
    <source>
        <dbReference type="ARBA" id="ARBA00022741"/>
    </source>
</evidence>
<protein>
    <recommendedName>
        <fullName evidence="8 9">Dephospho-CoA kinase</fullName>
        <ecNumber evidence="8 9">2.7.1.24</ecNumber>
    </recommendedName>
    <alternativeName>
        <fullName evidence="8">Dephosphocoenzyme A kinase</fullName>
    </alternativeName>
</protein>
<comment type="subcellular location">
    <subcellularLocation>
        <location evidence="8">Cytoplasm</location>
    </subcellularLocation>
</comment>
<keyword evidence="4 8" id="KW-0547">Nucleotide-binding</keyword>
<keyword evidence="6 8" id="KW-0067">ATP-binding</keyword>
<evidence type="ECO:0000313" key="10">
    <source>
        <dbReference type="EMBL" id="SDW96478.1"/>
    </source>
</evidence>
<evidence type="ECO:0000256" key="8">
    <source>
        <dbReference type="HAMAP-Rule" id="MF_00376"/>
    </source>
</evidence>
<dbReference type="InterPro" id="IPR027417">
    <property type="entry name" value="P-loop_NTPase"/>
</dbReference>
<dbReference type="RefSeq" id="WP_074706399.1">
    <property type="nucleotide sequence ID" value="NZ_CALAKB010000044.1"/>
</dbReference>
<name>A0A1H2XV90_ACIFE</name>
<dbReference type="Gene3D" id="3.40.50.300">
    <property type="entry name" value="P-loop containing nucleotide triphosphate hydrolases"/>
    <property type="match status" value="1"/>
</dbReference>
<proteinExistence type="inferred from homology"/>
<evidence type="ECO:0000256" key="1">
    <source>
        <dbReference type="ARBA" id="ARBA00009018"/>
    </source>
</evidence>
<dbReference type="PROSITE" id="PS51219">
    <property type="entry name" value="DPCK"/>
    <property type="match status" value="1"/>
</dbReference>
<dbReference type="NCBIfam" id="TIGR00152">
    <property type="entry name" value="dephospho-CoA kinase"/>
    <property type="match status" value="1"/>
</dbReference>